<dbReference type="InterPro" id="IPR003511">
    <property type="entry name" value="HORMA_dom"/>
</dbReference>
<dbReference type="Gene3D" id="3.30.900.10">
    <property type="entry name" value="HORMA domain"/>
    <property type="match status" value="1"/>
</dbReference>
<sequence>MQNRQVRLDVGNLISDFIESVIHLYLYERNVYPRASSTDFVIFGLHLKIFSNPEVKEYIFNCVESLRPQLSEISEFRIVIKSIPTDSSAESKPIESLVIRFDKLTEEFIQRDICFSVLQEYFATALIRLKMLDSTLPPLEFETTWEPWVRFSSSSYRNENPTMSWNLMSSDNDGDSRSGSIFPIKSFHTQDIQMQVFLLQY</sequence>
<dbReference type="InterPro" id="IPR045091">
    <property type="entry name" value="Mad2-like"/>
</dbReference>
<feature type="domain" description="HORMA" evidence="1">
    <location>
        <begin position="8"/>
        <end position="198"/>
    </location>
</feature>
<dbReference type="WBParaSite" id="TREG1_57840.1">
    <property type="protein sequence ID" value="TREG1_57840.1"/>
    <property type="gene ID" value="TREG1_57840"/>
</dbReference>
<dbReference type="PANTHER" id="PTHR11842">
    <property type="entry name" value="MITOTIC SPINDLE ASSEMBLY CHECKPOINT PROTEIN MAD2"/>
    <property type="match status" value="1"/>
</dbReference>
<reference evidence="2" key="1">
    <citation type="submission" date="2022-06" db="EMBL/GenBank/DDBJ databases">
        <authorList>
            <person name="Berger JAMES D."/>
            <person name="Berger JAMES D."/>
        </authorList>
    </citation>
    <scope>NUCLEOTIDE SEQUENCE [LARGE SCALE GENOMIC DNA]</scope>
</reference>
<accession>A0AA85K2S6</accession>
<protein>
    <recommendedName>
        <fullName evidence="1">HORMA domain-containing protein</fullName>
    </recommendedName>
</protein>
<dbReference type="PANTHER" id="PTHR11842:SF10">
    <property type="entry name" value="MITOTIC SPINDLE ASSEMBLY CHECKPOINT PROTEIN MAD2B"/>
    <property type="match status" value="1"/>
</dbReference>
<dbReference type="Proteomes" id="UP000050795">
    <property type="component" value="Unassembled WGS sequence"/>
</dbReference>
<organism evidence="2 3">
    <name type="scientific">Trichobilharzia regenti</name>
    <name type="common">Nasal bird schistosome</name>
    <dbReference type="NCBI Taxonomy" id="157069"/>
    <lineage>
        <taxon>Eukaryota</taxon>
        <taxon>Metazoa</taxon>
        <taxon>Spiralia</taxon>
        <taxon>Lophotrochozoa</taxon>
        <taxon>Platyhelminthes</taxon>
        <taxon>Trematoda</taxon>
        <taxon>Digenea</taxon>
        <taxon>Strigeidida</taxon>
        <taxon>Schistosomatoidea</taxon>
        <taxon>Schistosomatidae</taxon>
        <taxon>Trichobilharzia</taxon>
    </lineage>
</organism>
<name>A0AA85K2S6_TRIRE</name>
<dbReference type="GO" id="GO:0016035">
    <property type="term" value="C:zeta DNA polymerase complex"/>
    <property type="evidence" value="ECO:0007669"/>
    <property type="project" value="TreeGrafter"/>
</dbReference>
<keyword evidence="2" id="KW-1185">Reference proteome</keyword>
<proteinExistence type="predicted"/>
<evidence type="ECO:0000313" key="3">
    <source>
        <dbReference type="WBParaSite" id="TREG1_57840.1"/>
    </source>
</evidence>
<evidence type="ECO:0000259" key="1">
    <source>
        <dbReference type="PROSITE" id="PS50815"/>
    </source>
</evidence>
<dbReference type="SUPFAM" id="SSF56019">
    <property type="entry name" value="The spindle assembly checkpoint protein mad2"/>
    <property type="match status" value="1"/>
</dbReference>
<dbReference type="InterPro" id="IPR036570">
    <property type="entry name" value="HORMA_dom_sf"/>
</dbReference>
<dbReference type="AlphaFoldDB" id="A0AA85K2S6"/>
<evidence type="ECO:0000313" key="2">
    <source>
        <dbReference type="Proteomes" id="UP000050795"/>
    </source>
</evidence>
<reference evidence="3" key="2">
    <citation type="submission" date="2023-11" db="UniProtKB">
        <authorList>
            <consortium name="WormBaseParasite"/>
        </authorList>
    </citation>
    <scope>IDENTIFICATION</scope>
</reference>
<dbReference type="PROSITE" id="PS50815">
    <property type="entry name" value="HORMA"/>
    <property type="match status" value="1"/>
</dbReference>